<evidence type="ECO:0000313" key="3">
    <source>
        <dbReference type="Proteomes" id="UP000076154"/>
    </source>
</evidence>
<evidence type="ECO:0008006" key="4">
    <source>
        <dbReference type="Google" id="ProtNLM"/>
    </source>
</evidence>
<gene>
    <name evidence="2" type="ORF">Hypma_011821</name>
</gene>
<comment type="caution">
    <text evidence="2">The sequence shown here is derived from an EMBL/GenBank/DDBJ whole genome shotgun (WGS) entry which is preliminary data.</text>
</comment>
<protein>
    <recommendedName>
        <fullName evidence="4">Arrestin-like N-terminal domain-containing protein</fullName>
    </recommendedName>
</protein>
<dbReference type="Proteomes" id="UP000076154">
    <property type="component" value="Unassembled WGS sequence"/>
</dbReference>
<keyword evidence="3" id="KW-1185">Reference proteome</keyword>
<feature type="region of interest" description="Disordered" evidence="1">
    <location>
        <begin position="499"/>
        <end position="518"/>
    </location>
</feature>
<dbReference type="InParanoid" id="A0A369JIF3"/>
<accession>A0A369JIF3</accession>
<dbReference type="AlphaFoldDB" id="A0A369JIF3"/>
<dbReference type="STRING" id="39966.A0A369JIF3"/>
<name>A0A369JIF3_HYPMA</name>
<sequence length="532" mass="58289">MSIAIEIVPGSNALCMFGEADSSSAYSLSGHVSISVASHFSLFERRRTARILLRSLTLTFEGQTEVLTPQTGYSSLRLCSITREIAPCEPVELSNEGHEDSDEPCIWNVIYDIPIPGWLPETTTHGVEDVGVRYSLFAEAKFTHIDDNQSTGWSFSTLCSPFRSRMRTICAQKQIPLKRFICPIEDEDASSSPTLTYLVNSPVCGNSDSDKPRIPAEVLSSIQVLASIPDYVDVGSNNFPLTIRMRTQDLESAECQRIQVESISANLVQHEKCRTRPAADYLRRYPIPSTSQQPPNIPLREAHPVSSVYDVGLCVFTGTEDSAARSFSLLPPGESGIHPLGKQNYPFVHDADSSMPATWYTLESTVPFVHQAPDDKTVDWAGSAALRPTMSSPLISVRQEVAIEVMCTYDVPGSDEVAKELLSFSVPIRFARFAPDVHIRCFTPPPAHSIELSSPSNVPGAPVLPSSTPYANSLPAYSQLFDRNGDRKIDYSVPLPLYSPRSSADSPSSSLDLGEQCKANEIEPLLTTPLVS</sequence>
<evidence type="ECO:0000313" key="2">
    <source>
        <dbReference type="EMBL" id="RDB20980.1"/>
    </source>
</evidence>
<dbReference type="EMBL" id="LUEZ02000055">
    <property type="protein sequence ID" value="RDB20980.1"/>
    <property type="molecule type" value="Genomic_DNA"/>
</dbReference>
<proteinExistence type="predicted"/>
<evidence type="ECO:0000256" key="1">
    <source>
        <dbReference type="SAM" id="MobiDB-lite"/>
    </source>
</evidence>
<feature type="compositionally biased region" description="Low complexity" evidence="1">
    <location>
        <begin position="499"/>
        <end position="513"/>
    </location>
</feature>
<organism evidence="2 3">
    <name type="scientific">Hypsizygus marmoreus</name>
    <name type="common">White beech mushroom</name>
    <name type="synonym">Agaricus marmoreus</name>
    <dbReference type="NCBI Taxonomy" id="39966"/>
    <lineage>
        <taxon>Eukaryota</taxon>
        <taxon>Fungi</taxon>
        <taxon>Dikarya</taxon>
        <taxon>Basidiomycota</taxon>
        <taxon>Agaricomycotina</taxon>
        <taxon>Agaricomycetes</taxon>
        <taxon>Agaricomycetidae</taxon>
        <taxon>Agaricales</taxon>
        <taxon>Tricholomatineae</taxon>
        <taxon>Lyophyllaceae</taxon>
        <taxon>Hypsizygus</taxon>
    </lineage>
</organism>
<reference evidence="2" key="1">
    <citation type="submission" date="2018-04" db="EMBL/GenBank/DDBJ databases">
        <title>Whole genome sequencing of Hypsizygus marmoreus.</title>
        <authorList>
            <person name="Choi I.-G."/>
            <person name="Min B."/>
            <person name="Kim J.-G."/>
            <person name="Kim S."/>
            <person name="Oh Y.-L."/>
            <person name="Kong W.-S."/>
            <person name="Park H."/>
            <person name="Jeong J."/>
            <person name="Song E.-S."/>
        </authorList>
    </citation>
    <scope>NUCLEOTIDE SEQUENCE [LARGE SCALE GENOMIC DNA]</scope>
    <source>
        <strain evidence="2">51987-8</strain>
    </source>
</reference>
<dbReference type="OrthoDB" id="1638493at2759"/>